<dbReference type="Pfam" id="PF04452">
    <property type="entry name" value="Methyltrans_RNA"/>
    <property type="match status" value="1"/>
</dbReference>
<reference evidence="12 13" key="1">
    <citation type="submission" date="2020-08" db="EMBL/GenBank/DDBJ databases">
        <title>Genomic Encyclopedia of Type Strains, Phase IV (KMG-IV): sequencing the most valuable type-strain genomes for metagenomic binning, comparative biology and taxonomic classification.</title>
        <authorList>
            <person name="Goeker M."/>
        </authorList>
    </citation>
    <scope>NUCLEOTIDE SEQUENCE [LARGE SCALE GENOMIC DNA]</scope>
    <source>
        <strain evidence="12 13">DSM 22368</strain>
    </source>
</reference>
<dbReference type="CDD" id="cd18084">
    <property type="entry name" value="RsmE-like"/>
    <property type="match status" value="1"/>
</dbReference>
<dbReference type="InParanoid" id="A0A7X0JXI8"/>
<dbReference type="GO" id="GO:0005737">
    <property type="term" value="C:cytoplasm"/>
    <property type="evidence" value="ECO:0007669"/>
    <property type="project" value="UniProtKB-SubCell"/>
</dbReference>
<keyword evidence="7 10" id="KW-0949">S-adenosyl-L-methionine</keyword>
<evidence type="ECO:0000256" key="1">
    <source>
        <dbReference type="ARBA" id="ARBA00004496"/>
    </source>
</evidence>
<dbReference type="GO" id="GO:0070475">
    <property type="term" value="P:rRNA base methylation"/>
    <property type="evidence" value="ECO:0007669"/>
    <property type="project" value="TreeGrafter"/>
</dbReference>
<keyword evidence="13" id="KW-1185">Reference proteome</keyword>
<dbReference type="PIRSF" id="PIRSF015601">
    <property type="entry name" value="MTase_slr0722"/>
    <property type="match status" value="1"/>
</dbReference>
<evidence type="ECO:0000256" key="8">
    <source>
        <dbReference type="ARBA" id="ARBA00025699"/>
    </source>
</evidence>
<dbReference type="InterPro" id="IPR046886">
    <property type="entry name" value="RsmE_MTase_dom"/>
</dbReference>
<dbReference type="EC" id="2.1.1.193" evidence="10"/>
<evidence type="ECO:0000256" key="4">
    <source>
        <dbReference type="ARBA" id="ARBA00022552"/>
    </source>
</evidence>
<evidence type="ECO:0000256" key="2">
    <source>
        <dbReference type="ARBA" id="ARBA00005528"/>
    </source>
</evidence>
<dbReference type="NCBIfam" id="TIGR00046">
    <property type="entry name" value="RsmE family RNA methyltransferase"/>
    <property type="match status" value="1"/>
</dbReference>
<dbReference type="SUPFAM" id="SSF75217">
    <property type="entry name" value="alpha/beta knot"/>
    <property type="match status" value="1"/>
</dbReference>
<dbReference type="InterPro" id="IPR029026">
    <property type="entry name" value="tRNA_m1G_MTases_N"/>
</dbReference>
<name>A0A7X0JXI8_9GAMM</name>
<evidence type="ECO:0000256" key="5">
    <source>
        <dbReference type="ARBA" id="ARBA00022603"/>
    </source>
</evidence>
<accession>A0A7X0JXI8</accession>
<comment type="catalytic activity">
    <reaction evidence="9 10">
        <text>uridine(1498) in 16S rRNA + S-adenosyl-L-methionine = N(3)-methyluridine(1498) in 16S rRNA + S-adenosyl-L-homocysteine + H(+)</text>
        <dbReference type="Rhea" id="RHEA:42920"/>
        <dbReference type="Rhea" id="RHEA-COMP:10283"/>
        <dbReference type="Rhea" id="RHEA-COMP:10284"/>
        <dbReference type="ChEBI" id="CHEBI:15378"/>
        <dbReference type="ChEBI" id="CHEBI:57856"/>
        <dbReference type="ChEBI" id="CHEBI:59789"/>
        <dbReference type="ChEBI" id="CHEBI:65315"/>
        <dbReference type="ChEBI" id="CHEBI:74502"/>
        <dbReference type="EC" id="2.1.1.193"/>
    </reaction>
</comment>
<evidence type="ECO:0000313" key="12">
    <source>
        <dbReference type="EMBL" id="MBB6523508.1"/>
    </source>
</evidence>
<dbReference type="NCBIfam" id="NF008700">
    <property type="entry name" value="PRK11713.5-4"/>
    <property type="match status" value="1"/>
</dbReference>
<keyword evidence="5 10" id="KW-0489">Methyltransferase</keyword>
<evidence type="ECO:0000256" key="3">
    <source>
        <dbReference type="ARBA" id="ARBA00022490"/>
    </source>
</evidence>
<dbReference type="PANTHER" id="PTHR30027:SF3">
    <property type="entry name" value="16S RRNA (URACIL(1498)-N(3))-METHYLTRANSFERASE"/>
    <property type="match status" value="1"/>
</dbReference>
<comment type="similarity">
    <text evidence="2 10">Belongs to the RNA methyltransferase RsmE family.</text>
</comment>
<gene>
    <name evidence="12" type="ORF">HNR48_003810</name>
</gene>
<keyword evidence="6 10" id="KW-0808">Transferase</keyword>
<dbReference type="InterPro" id="IPR029028">
    <property type="entry name" value="Alpha/beta_knot_MTases"/>
</dbReference>
<dbReference type="AlphaFoldDB" id="A0A7X0JXI8"/>
<evidence type="ECO:0000259" key="11">
    <source>
        <dbReference type="Pfam" id="PF04452"/>
    </source>
</evidence>
<proteinExistence type="inferred from homology"/>
<evidence type="ECO:0000256" key="7">
    <source>
        <dbReference type="ARBA" id="ARBA00022691"/>
    </source>
</evidence>
<comment type="subcellular location">
    <subcellularLocation>
        <location evidence="1 10">Cytoplasm</location>
    </subcellularLocation>
</comment>
<dbReference type="GO" id="GO:0070042">
    <property type="term" value="F:rRNA (uridine-N3-)-methyltransferase activity"/>
    <property type="evidence" value="ECO:0007669"/>
    <property type="project" value="TreeGrafter"/>
</dbReference>
<protein>
    <recommendedName>
        <fullName evidence="10">Ribosomal RNA small subunit methyltransferase E</fullName>
        <ecNumber evidence="10">2.1.1.193</ecNumber>
    </recommendedName>
</protein>
<organism evidence="12 13">
    <name type="scientific">Pseudoteredinibacter isoporae</name>
    <dbReference type="NCBI Taxonomy" id="570281"/>
    <lineage>
        <taxon>Bacteria</taxon>
        <taxon>Pseudomonadati</taxon>
        <taxon>Pseudomonadota</taxon>
        <taxon>Gammaproteobacteria</taxon>
        <taxon>Cellvibrionales</taxon>
        <taxon>Cellvibrionaceae</taxon>
        <taxon>Pseudoteredinibacter</taxon>
    </lineage>
</organism>
<dbReference type="Gene3D" id="3.40.1280.10">
    <property type="match status" value="1"/>
</dbReference>
<evidence type="ECO:0000313" key="13">
    <source>
        <dbReference type="Proteomes" id="UP000528457"/>
    </source>
</evidence>
<evidence type="ECO:0000256" key="6">
    <source>
        <dbReference type="ARBA" id="ARBA00022679"/>
    </source>
</evidence>
<dbReference type="InterPro" id="IPR006700">
    <property type="entry name" value="RsmE"/>
</dbReference>
<keyword evidence="4 10" id="KW-0698">rRNA processing</keyword>
<dbReference type="EMBL" id="JACHHT010000003">
    <property type="protein sequence ID" value="MBB6523508.1"/>
    <property type="molecule type" value="Genomic_DNA"/>
</dbReference>
<dbReference type="RefSeq" id="WP_166847649.1">
    <property type="nucleotide sequence ID" value="NZ_JAAONY010000003.1"/>
</dbReference>
<dbReference type="PANTHER" id="PTHR30027">
    <property type="entry name" value="RIBOSOMAL RNA SMALL SUBUNIT METHYLTRANSFERASE E"/>
    <property type="match status" value="1"/>
</dbReference>
<evidence type="ECO:0000256" key="10">
    <source>
        <dbReference type="PIRNR" id="PIRNR015601"/>
    </source>
</evidence>
<dbReference type="Proteomes" id="UP000528457">
    <property type="component" value="Unassembled WGS sequence"/>
</dbReference>
<feature type="domain" description="Ribosomal RNA small subunit methyltransferase E methyltransferase" evidence="11">
    <location>
        <begin position="80"/>
        <end position="242"/>
    </location>
</feature>
<evidence type="ECO:0000256" key="9">
    <source>
        <dbReference type="ARBA" id="ARBA00047944"/>
    </source>
</evidence>
<sequence length="243" mass="26578">MNLALIQDTDIVSRSSDASGDVLLASLTGRQHEHIVNIQKLGPGRELQVGLINGNMGRATISAQDESSTHIEVCLTLAPPKPNPITLVLALPRPLMLKRVLQTATSLGVKDIHLIHSNKVEKSYWQSPQLNDEELHEQLLLGLEQGVDTVLPHIHKHQRFRPFAEDILPGLVDGKKAFVAHPSPDADTAQCQQEECYLAIGPEGGFTEYEVEKLQDAGMQPLSLGPRILRVETAVPVLLAKLS</sequence>
<comment type="function">
    <text evidence="8 10">Specifically methylates the N3 position of the uracil ring of uridine 1498 (m3U1498) in 16S rRNA. Acts on the fully assembled 30S ribosomal subunit.</text>
</comment>
<comment type="caution">
    <text evidence="12">The sequence shown here is derived from an EMBL/GenBank/DDBJ whole genome shotgun (WGS) entry which is preliminary data.</text>
</comment>
<keyword evidence="3 10" id="KW-0963">Cytoplasm</keyword>